<dbReference type="Proteomes" id="UP001500002">
    <property type="component" value="Unassembled WGS sequence"/>
</dbReference>
<accession>A0ABN2LXM7</accession>
<comment type="caution">
    <text evidence="1">The sequence shown here is derived from an EMBL/GenBank/DDBJ whole genome shotgun (WGS) entry which is preliminary data.</text>
</comment>
<dbReference type="EMBL" id="BAAANJ010000001">
    <property type="protein sequence ID" value="GAA1800007.1"/>
    <property type="molecule type" value="Genomic_DNA"/>
</dbReference>
<protein>
    <submittedName>
        <fullName evidence="1">Uncharacterized protein</fullName>
    </submittedName>
</protein>
<sequence>MASPEAGEFEWPDQSQLFTVTRECRCEGAPGFEVLTEKFGGSGRFWLESVDHGFT</sequence>
<keyword evidence="2" id="KW-1185">Reference proteome</keyword>
<proteinExistence type="predicted"/>
<organism evidence="1 2">
    <name type="scientific">Agromyces neolithicus</name>
    <dbReference type="NCBI Taxonomy" id="269420"/>
    <lineage>
        <taxon>Bacteria</taxon>
        <taxon>Bacillati</taxon>
        <taxon>Actinomycetota</taxon>
        <taxon>Actinomycetes</taxon>
        <taxon>Micrococcales</taxon>
        <taxon>Microbacteriaceae</taxon>
        <taxon>Agromyces</taxon>
    </lineage>
</organism>
<evidence type="ECO:0000313" key="1">
    <source>
        <dbReference type="EMBL" id="GAA1800007.1"/>
    </source>
</evidence>
<evidence type="ECO:0000313" key="2">
    <source>
        <dbReference type="Proteomes" id="UP001500002"/>
    </source>
</evidence>
<gene>
    <name evidence="1" type="ORF">GCM10009749_04770</name>
</gene>
<reference evidence="1 2" key="1">
    <citation type="journal article" date="2019" name="Int. J. Syst. Evol. Microbiol.">
        <title>The Global Catalogue of Microorganisms (GCM) 10K type strain sequencing project: providing services to taxonomists for standard genome sequencing and annotation.</title>
        <authorList>
            <consortium name="The Broad Institute Genomics Platform"/>
            <consortium name="The Broad Institute Genome Sequencing Center for Infectious Disease"/>
            <person name="Wu L."/>
            <person name="Ma J."/>
        </authorList>
    </citation>
    <scope>NUCLEOTIDE SEQUENCE [LARGE SCALE GENOMIC DNA]</scope>
    <source>
        <strain evidence="1 2">JCM 14322</strain>
    </source>
</reference>
<name>A0ABN2LXM7_9MICO</name>